<dbReference type="AlphaFoldDB" id="A0A7T2YZV4"/>
<keyword evidence="5" id="KW-1185">Reference proteome</keyword>
<gene>
    <name evidence="4" type="ORF">I6G47_13890</name>
</gene>
<feature type="transmembrane region" description="Helical" evidence="2">
    <location>
        <begin position="258"/>
        <end position="277"/>
    </location>
</feature>
<name>A0A7T2YZV4_9BURK</name>
<feature type="transmembrane region" description="Helical" evidence="2">
    <location>
        <begin position="12"/>
        <end position="33"/>
    </location>
</feature>
<keyword evidence="2" id="KW-0812">Transmembrane</keyword>
<feature type="transmembrane region" description="Helical" evidence="2">
    <location>
        <begin position="124"/>
        <end position="142"/>
    </location>
</feature>
<dbReference type="SUPFAM" id="SSF46626">
    <property type="entry name" value="Cytochrome c"/>
    <property type="match status" value="1"/>
</dbReference>
<evidence type="ECO:0000259" key="3">
    <source>
        <dbReference type="Pfam" id="PF06181"/>
    </source>
</evidence>
<feature type="domain" description="Urate oxidase N-terminal" evidence="3">
    <location>
        <begin position="3"/>
        <end position="305"/>
    </location>
</feature>
<keyword evidence="2" id="KW-1133">Transmembrane helix</keyword>
<dbReference type="KEGG" id="dla:I6G47_13890"/>
<accession>A0A7T2YZV4</accession>
<dbReference type="GO" id="GO:0020037">
    <property type="term" value="F:heme binding"/>
    <property type="evidence" value="ECO:0007669"/>
    <property type="project" value="InterPro"/>
</dbReference>
<dbReference type="RefSeq" id="WP_016452623.1">
    <property type="nucleotide sequence ID" value="NZ_CP065748.1"/>
</dbReference>
<feature type="transmembrane region" description="Helical" evidence="2">
    <location>
        <begin position="82"/>
        <end position="104"/>
    </location>
</feature>
<keyword evidence="2" id="KW-0472">Membrane</keyword>
<dbReference type="Proteomes" id="UP000595064">
    <property type="component" value="Chromosome"/>
</dbReference>
<evidence type="ECO:0000256" key="1">
    <source>
        <dbReference type="SAM" id="MobiDB-lite"/>
    </source>
</evidence>
<evidence type="ECO:0000313" key="4">
    <source>
        <dbReference type="EMBL" id="QPS84078.1"/>
    </source>
</evidence>
<dbReference type="GO" id="GO:0009055">
    <property type="term" value="F:electron transfer activity"/>
    <property type="evidence" value="ECO:0007669"/>
    <property type="project" value="InterPro"/>
</dbReference>
<feature type="transmembrane region" description="Helical" evidence="2">
    <location>
        <begin position="154"/>
        <end position="176"/>
    </location>
</feature>
<dbReference type="Pfam" id="PF06181">
    <property type="entry name" value="Urate_ox_N"/>
    <property type="match status" value="1"/>
</dbReference>
<feature type="region of interest" description="Disordered" evidence="1">
    <location>
        <begin position="334"/>
        <end position="368"/>
    </location>
</feature>
<feature type="transmembrane region" description="Helical" evidence="2">
    <location>
        <begin position="289"/>
        <end position="307"/>
    </location>
</feature>
<feature type="transmembrane region" description="Helical" evidence="2">
    <location>
        <begin position="182"/>
        <end position="201"/>
    </location>
</feature>
<evidence type="ECO:0000313" key="5">
    <source>
        <dbReference type="Proteomes" id="UP000595064"/>
    </source>
</evidence>
<sequence length="456" mass="49073">MESYILDWANLLLRWLHVITAIAWVGSSFYFVFLDSSLTPPVDDDLKKQGVSGELWAVHGGGFYHPVKFNVSPPKLPDHLHWFYWESYTTWLSGFALLTVSYLWNAKIYLVNPADPNAMGSAAAIASALAFLVVFWLLYDGICRVFGQKKNGDATVGAMVLVLVCIAAFLACHIFPGQAAFLLMGAMLATSMSANVFFWIIPGQRTVVKALKEGQPVDPIHGKRGKQRSVHNTYFTLPVLFAMLSNHYGWLYSHELNWLVLILMMFAGAAIRQFFVMRHGFKLGRNAHPWPYALVGVLVLIGTAVWLKPAPAPAAAPAPAPAAVQSPAAAPAPAPAAVQSPAATTEPAAAAPGGDTAAPAAPAAPASPAAAAPADGAVGYAQLAPFLQQHCVVCHGAALQQKNVRLDSPEQVKAHAQQIYQQVVQLRKMPFGNPGALSDDERGMVKRWYESGASVN</sequence>
<proteinExistence type="predicted"/>
<dbReference type="InterPro" id="IPR036909">
    <property type="entry name" value="Cyt_c-like_dom_sf"/>
</dbReference>
<dbReference type="InterPro" id="IPR010389">
    <property type="entry name" value="Urate_ox_N"/>
</dbReference>
<dbReference type="EMBL" id="CP065748">
    <property type="protein sequence ID" value="QPS84078.1"/>
    <property type="molecule type" value="Genomic_DNA"/>
</dbReference>
<evidence type="ECO:0000256" key="2">
    <source>
        <dbReference type="SAM" id="Phobius"/>
    </source>
</evidence>
<reference evidence="4 5" key="1">
    <citation type="submission" date="2020-12" db="EMBL/GenBank/DDBJ databases">
        <title>FDA dAtabase for Regulatory Grade micrObial Sequences (FDA-ARGOS): Supporting development and validation of Infectious Disease Dx tests.</title>
        <authorList>
            <person name="Sproer C."/>
            <person name="Gronow S."/>
            <person name="Severitt S."/>
            <person name="Schroder I."/>
            <person name="Tallon L."/>
            <person name="Sadzewicz L."/>
            <person name="Zhao X."/>
            <person name="Boylan J."/>
            <person name="Ott S."/>
            <person name="Bowen H."/>
            <person name="Vavikolanu K."/>
            <person name="Mehta A."/>
            <person name="Aluvathingal J."/>
            <person name="Nadendla S."/>
            <person name="Lowell S."/>
            <person name="Myers T."/>
            <person name="Yan Y."/>
            <person name="Sichtig H."/>
        </authorList>
    </citation>
    <scope>NUCLEOTIDE SEQUENCE [LARGE SCALE GENOMIC DNA]</scope>
    <source>
        <strain evidence="4 5">FDAARGOS_890</strain>
    </source>
</reference>
<organism evidence="4 5">
    <name type="scientific">Delftia lacustris</name>
    <dbReference type="NCBI Taxonomy" id="558537"/>
    <lineage>
        <taxon>Bacteria</taxon>
        <taxon>Pseudomonadati</taxon>
        <taxon>Pseudomonadota</taxon>
        <taxon>Betaproteobacteria</taxon>
        <taxon>Burkholderiales</taxon>
        <taxon>Comamonadaceae</taxon>
        <taxon>Delftia</taxon>
    </lineage>
</organism>
<protein>
    <submittedName>
        <fullName evidence="4">Urate hydroxylase PuuD</fullName>
    </submittedName>
</protein>